<reference evidence="2 3" key="1">
    <citation type="submission" date="2017-06" db="EMBL/GenBank/DDBJ databases">
        <title>Comparative genomic analysis of Ambrosia Fusariam Clade fungi.</title>
        <authorList>
            <person name="Stajich J.E."/>
            <person name="Carrillo J."/>
            <person name="Kijimoto T."/>
            <person name="Eskalen A."/>
            <person name="O'Donnell K."/>
            <person name="Kasson M."/>
        </authorList>
    </citation>
    <scope>NUCLEOTIDE SEQUENCE [LARGE SCALE GENOMIC DNA]</scope>
    <source>
        <strain evidence="2">UCR3666</strain>
    </source>
</reference>
<protein>
    <submittedName>
        <fullName evidence="2">Uncharacterized protein</fullName>
    </submittedName>
</protein>
<proteinExistence type="predicted"/>
<evidence type="ECO:0000313" key="3">
    <source>
        <dbReference type="Proteomes" id="UP000277212"/>
    </source>
</evidence>
<dbReference type="EMBL" id="NKUJ01000568">
    <property type="protein sequence ID" value="RMJ02375.1"/>
    <property type="molecule type" value="Genomic_DNA"/>
</dbReference>
<gene>
    <name evidence="2" type="ORF">CDV36_015356</name>
</gene>
<accession>A0A3M2RBF1</accession>
<organism evidence="2 3">
    <name type="scientific">Fusarium kuroshium</name>
    <dbReference type="NCBI Taxonomy" id="2010991"/>
    <lineage>
        <taxon>Eukaryota</taxon>
        <taxon>Fungi</taxon>
        <taxon>Dikarya</taxon>
        <taxon>Ascomycota</taxon>
        <taxon>Pezizomycotina</taxon>
        <taxon>Sordariomycetes</taxon>
        <taxon>Hypocreomycetidae</taxon>
        <taxon>Hypocreales</taxon>
        <taxon>Nectriaceae</taxon>
        <taxon>Fusarium</taxon>
        <taxon>Fusarium solani species complex</taxon>
    </lineage>
</organism>
<dbReference type="AlphaFoldDB" id="A0A3M2RBF1"/>
<evidence type="ECO:0000256" key="1">
    <source>
        <dbReference type="SAM" id="MobiDB-lite"/>
    </source>
</evidence>
<name>A0A3M2RBF1_9HYPO</name>
<comment type="caution">
    <text evidence="2">The sequence shown here is derived from an EMBL/GenBank/DDBJ whole genome shotgun (WGS) entry which is preliminary data.</text>
</comment>
<evidence type="ECO:0000313" key="2">
    <source>
        <dbReference type="EMBL" id="RMJ02375.1"/>
    </source>
</evidence>
<sequence length="79" mass="9534">TSHEDEVRRNEGRKVQQMENRALERTLSEQPSNTDDQQQQQQWVRSSKDRVDKEMLLPSTRVSFARNLRLIRTLFFSHY</sequence>
<dbReference type="Proteomes" id="UP000277212">
    <property type="component" value="Unassembled WGS sequence"/>
</dbReference>
<feature type="non-terminal residue" evidence="2">
    <location>
        <position position="1"/>
    </location>
</feature>
<keyword evidence="3" id="KW-1185">Reference proteome</keyword>
<feature type="region of interest" description="Disordered" evidence="1">
    <location>
        <begin position="23"/>
        <end position="49"/>
    </location>
</feature>